<accession>A0A1F4XSG5</accession>
<comment type="caution">
    <text evidence="2">The sequence shown here is derived from an EMBL/GenBank/DDBJ whole genome shotgun (WGS) entry which is preliminary data.</text>
</comment>
<protein>
    <submittedName>
        <fullName evidence="2">Uncharacterized protein</fullName>
    </submittedName>
</protein>
<sequence>MEGSMASEDPPKAKREDRTLTSLKQALEALHKDLKDWWPFKPPWMRPKRPAPKPKPEGEKKRLPEKEKVDA</sequence>
<evidence type="ECO:0000313" key="3">
    <source>
        <dbReference type="Proteomes" id="UP000178091"/>
    </source>
</evidence>
<evidence type="ECO:0000313" key="2">
    <source>
        <dbReference type="EMBL" id="OGC84544.1"/>
    </source>
</evidence>
<feature type="compositionally biased region" description="Basic and acidic residues" evidence="1">
    <location>
        <begin position="54"/>
        <end position="71"/>
    </location>
</feature>
<name>A0A1F4XSG5_9BACT</name>
<feature type="region of interest" description="Disordered" evidence="1">
    <location>
        <begin position="1"/>
        <end position="20"/>
    </location>
</feature>
<reference evidence="2 3" key="1">
    <citation type="journal article" date="2016" name="Nat. Commun.">
        <title>Thousands of microbial genomes shed light on interconnected biogeochemical processes in an aquifer system.</title>
        <authorList>
            <person name="Anantharaman K."/>
            <person name="Brown C.T."/>
            <person name="Hug L.A."/>
            <person name="Sharon I."/>
            <person name="Castelle C.J."/>
            <person name="Probst A.J."/>
            <person name="Thomas B.C."/>
            <person name="Singh A."/>
            <person name="Wilkins M.J."/>
            <person name="Karaoz U."/>
            <person name="Brodie E.L."/>
            <person name="Williams K.H."/>
            <person name="Hubbard S.S."/>
            <person name="Banfield J.F."/>
        </authorList>
    </citation>
    <scope>NUCLEOTIDE SEQUENCE [LARGE SCALE GENOMIC DNA]</scope>
</reference>
<feature type="region of interest" description="Disordered" evidence="1">
    <location>
        <begin position="38"/>
        <end position="71"/>
    </location>
</feature>
<dbReference type="Proteomes" id="UP000178091">
    <property type="component" value="Unassembled WGS sequence"/>
</dbReference>
<dbReference type="EMBL" id="MEWW01000014">
    <property type="protein sequence ID" value="OGC84544.1"/>
    <property type="molecule type" value="Genomic_DNA"/>
</dbReference>
<proteinExistence type="predicted"/>
<dbReference type="AlphaFoldDB" id="A0A1F4XSG5"/>
<organism evidence="2 3">
    <name type="scientific">Candidatus Adlerbacteria bacterium RIFCSPHIGHO2_12_FULL_53_18</name>
    <dbReference type="NCBI Taxonomy" id="1797242"/>
    <lineage>
        <taxon>Bacteria</taxon>
        <taxon>Candidatus Adleribacteriota</taxon>
    </lineage>
</organism>
<feature type="compositionally biased region" description="Basic and acidic residues" evidence="1">
    <location>
        <begin position="9"/>
        <end position="19"/>
    </location>
</feature>
<gene>
    <name evidence="2" type="ORF">A3F55_01040</name>
</gene>
<evidence type="ECO:0000256" key="1">
    <source>
        <dbReference type="SAM" id="MobiDB-lite"/>
    </source>
</evidence>